<keyword evidence="1" id="KW-0880">Kelch repeat</keyword>
<organism evidence="3 4">
    <name type="scientific">Chrysophaeum taylorii</name>
    <dbReference type="NCBI Taxonomy" id="2483200"/>
    <lineage>
        <taxon>Eukaryota</taxon>
        <taxon>Sar</taxon>
        <taxon>Stramenopiles</taxon>
        <taxon>Ochrophyta</taxon>
        <taxon>Pelagophyceae</taxon>
        <taxon>Pelagomonadales</taxon>
        <taxon>Pelagomonadaceae</taxon>
        <taxon>Chrysophaeum</taxon>
    </lineage>
</organism>
<reference evidence="3" key="1">
    <citation type="submission" date="2023-01" db="EMBL/GenBank/DDBJ databases">
        <title>Metagenome sequencing of chrysophaentin producing Chrysophaeum taylorii.</title>
        <authorList>
            <person name="Davison J."/>
            <person name="Bewley C."/>
        </authorList>
    </citation>
    <scope>NUCLEOTIDE SEQUENCE</scope>
    <source>
        <strain evidence="3">NIES-1699</strain>
    </source>
</reference>
<dbReference type="AlphaFoldDB" id="A0AAD7XMK3"/>
<accession>A0AAD7XMK3</accession>
<keyword evidence="4" id="KW-1185">Reference proteome</keyword>
<dbReference type="SUPFAM" id="SSF117281">
    <property type="entry name" value="Kelch motif"/>
    <property type="match status" value="1"/>
</dbReference>
<proteinExistence type="predicted"/>
<protein>
    <submittedName>
        <fullName evidence="3">Uncharacterized protein</fullName>
    </submittedName>
</protein>
<keyword evidence="2" id="KW-0677">Repeat</keyword>
<evidence type="ECO:0000313" key="4">
    <source>
        <dbReference type="Proteomes" id="UP001230188"/>
    </source>
</evidence>
<dbReference type="InterPro" id="IPR006652">
    <property type="entry name" value="Kelch_1"/>
</dbReference>
<dbReference type="PANTHER" id="PTHR46344">
    <property type="entry name" value="OS02G0202900 PROTEIN"/>
    <property type="match status" value="1"/>
</dbReference>
<comment type="caution">
    <text evidence="3">The sequence shown here is derived from an EMBL/GenBank/DDBJ whole genome shotgun (WGS) entry which is preliminary data.</text>
</comment>
<dbReference type="PANTHER" id="PTHR46344:SF16">
    <property type="entry name" value="KELCH MOTIF FAMILY PROTEIN, EXPRESSED"/>
    <property type="match status" value="1"/>
</dbReference>
<dbReference type="EMBL" id="JAQMWT010000057">
    <property type="protein sequence ID" value="KAJ8612121.1"/>
    <property type="molecule type" value="Genomic_DNA"/>
</dbReference>
<sequence length="385" mass="42744">MKVSVEESSNVLLKQEGLRLTELADSILMLVLSRVPLESQQKLMRTCRRLKETLSSRGFRLVRVATGWGERAIVRIGRPCFVLIDGVWREFPTPKVVPLFAACAVASAPAGDALVLVGGLSPWVNKDRGDRELLSQVVAYTPGRGWSRLPDLLSPRGFVQAEALADGRVVAFGGATNNRFSKSRDAMSLAIDAPHTTWSPLPRLPRPVSQVATGVLGSTLFAAGGGSDRLQRLGCLDVLQVFDGESWTVRAPMPHPRRAAKGAVCRGRFYVVAGLDPMGRHTNTVFIYDPQTDRWEESCPLPRHHLQGKYRGELVAHDDRLYFFPTPDNCYDDKGVYHRPKWKQPLIFLERTKTWTPLPLTTTAPPAWAAHTWNETEVYASLLLG</sequence>
<dbReference type="Proteomes" id="UP001230188">
    <property type="component" value="Unassembled WGS sequence"/>
</dbReference>
<evidence type="ECO:0000256" key="2">
    <source>
        <dbReference type="ARBA" id="ARBA00022737"/>
    </source>
</evidence>
<dbReference type="SMART" id="SM00612">
    <property type="entry name" value="Kelch"/>
    <property type="match status" value="4"/>
</dbReference>
<evidence type="ECO:0000313" key="3">
    <source>
        <dbReference type="EMBL" id="KAJ8612121.1"/>
    </source>
</evidence>
<name>A0AAD7XMK3_9STRA</name>
<evidence type="ECO:0000256" key="1">
    <source>
        <dbReference type="ARBA" id="ARBA00022441"/>
    </source>
</evidence>
<dbReference type="Pfam" id="PF24681">
    <property type="entry name" value="Kelch_KLHDC2_KLHL20_DRC7"/>
    <property type="match status" value="1"/>
</dbReference>
<dbReference type="InterPro" id="IPR015915">
    <property type="entry name" value="Kelch-typ_b-propeller"/>
</dbReference>
<gene>
    <name evidence="3" type="ORF">CTAYLR_002423</name>
</gene>
<dbReference type="Gene3D" id="2.120.10.80">
    <property type="entry name" value="Kelch-type beta propeller"/>
    <property type="match status" value="2"/>
</dbReference>